<dbReference type="InterPro" id="IPR029032">
    <property type="entry name" value="AhpD-like"/>
</dbReference>
<dbReference type="Proteomes" id="UP000782312">
    <property type="component" value="Unassembled WGS sequence"/>
</dbReference>
<evidence type="ECO:0000313" key="2">
    <source>
        <dbReference type="Proteomes" id="UP000782312"/>
    </source>
</evidence>
<dbReference type="EMBL" id="JACPUR010000021">
    <property type="protein sequence ID" value="MBI3127930.1"/>
    <property type="molecule type" value="Genomic_DNA"/>
</dbReference>
<dbReference type="PANTHER" id="PTHR34846:SF10">
    <property type="entry name" value="CYTOPLASMIC PROTEIN"/>
    <property type="match status" value="1"/>
</dbReference>
<name>A0A932MMR4_UNCTE</name>
<proteinExistence type="predicted"/>
<dbReference type="AlphaFoldDB" id="A0A932MMR4"/>
<dbReference type="SUPFAM" id="SSF69118">
    <property type="entry name" value="AhpD-like"/>
    <property type="match status" value="1"/>
</dbReference>
<evidence type="ECO:0008006" key="3">
    <source>
        <dbReference type="Google" id="ProtNLM"/>
    </source>
</evidence>
<organism evidence="1 2">
    <name type="scientific">Tectimicrobiota bacterium</name>
    <dbReference type="NCBI Taxonomy" id="2528274"/>
    <lineage>
        <taxon>Bacteria</taxon>
        <taxon>Pseudomonadati</taxon>
        <taxon>Nitrospinota/Tectimicrobiota group</taxon>
        <taxon>Candidatus Tectimicrobiota</taxon>
    </lineage>
</organism>
<accession>A0A932MMR4</accession>
<dbReference type="PANTHER" id="PTHR34846">
    <property type="entry name" value="4-CARBOXYMUCONOLACTONE DECARBOXYLASE FAMILY PROTEIN (AFU_ORTHOLOGUE AFUA_6G11590)"/>
    <property type="match status" value="1"/>
</dbReference>
<sequence>MDINSSRGMSSGIDWEKLEALEAHASDPRFSPRERAALEFAERMTRTDLDLDDACFARARAEFADDELVELAGVAAMENFRSKFNNAFRIEAQGFCAVKKGKR</sequence>
<evidence type="ECO:0000313" key="1">
    <source>
        <dbReference type="EMBL" id="MBI3127930.1"/>
    </source>
</evidence>
<comment type="caution">
    <text evidence="1">The sequence shown here is derived from an EMBL/GenBank/DDBJ whole genome shotgun (WGS) entry which is preliminary data.</text>
</comment>
<reference evidence="1" key="1">
    <citation type="submission" date="2020-07" db="EMBL/GenBank/DDBJ databases">
        <title>Huge and variable diversity of episymbiotic CPR bacteria and DPANN archaea in groundwater ecosystems.</title>
        <authorList>
            <person name="He C.Y."/>
            <person name="Keren R."/>
            <person name="Whittaker M."/>
            <person name="Farag I.F."/>
            <person name="Doudna J."/>
            <person name="Cate J.H.D."/>
            <person name="Banfield J.F."/>
        </authorList>
    </citation>
    <scope>NUCLEOTIDE SEQUENCE</scope>
    <source>
        <strain evidence="1">NC_groundwater_763_Ag_S-0.2um_68_21</strain>
    </source>
</reference>
<protein>
    <recommendedName>
        <fullName evidence="3">Carboxymuconolactone decarboxylase family protein</fullName>
    </recommendedName>
</protein>
<dbReference type="Gene3D" id="1.20.1290.10">
    <property type="entry name" value="AhpD-like"/>
    <property type="match status" value="1"/>
</dbReference>
<gene>
    <name evidence="1" type="ORF">HYZ11_10025</name>
</gene>